<dbReference type="PIRSF" id="PIRSF036410">
    <property type="entry name" value="EutE_PduP"/>
    <property type="match status" value="1"/>
</dbReference>
<dbReference type="Pfam" id="PF00171">
    <property type="entry name" value="Aldedh"/>
    <property type="match status" value="1"/>
</dbReference>
<name>A0A375I1G1_9ACTN</name>
<evidence type="ECO:0000256" key="2">
    <source>
        <dbReference type="ARBA" id="ARBA00023027"/>
    </source>
</evidence>
<organism evidence="4 5">
    <name type="scientific">Propionibacterium ruminifibrarum</name>
    <dbReference type="NCBI Taxonomy" id="1962131"/>
    <lineage>
        <taxon>Bacteria</taxon>
        <taxon>Bacillati</taxon>
        <taxon>Actinomycetota</taxon>
        <taxon>Actinomycetes</taxon>
        <taxon>Propionibacteriales</taxon>
        <taxon>Propionibacteriaceae</taxon>
        <taxon>Propionibacterium</taxon>
    </lineage>
</organism>
<dbReference type="Gene3D" id="3.40.309.10">
    <property type="entry name" value="Aldehyde Dehydrogenase, Chain A, domain 2"/>
    <property type="match status" value="1"/>
</dbReference>
<dbReference type="EMBL" id="OMOH01000002">
    <property type="protein sequence ID" value="SPF67488.1"/>
    <property type="molecule type" value="Genomic_DNA"/>
</dbReference>
<evidence type="ECO:0000259" key="3">
    <source>
        <dbReference type="Pfam" id="PF00171"/>
    </source>
</evidence>
<evidence type="ECO:0000313" key="5">
    <source>
        <dbReference type="Proteomes" id="UP000265962"/>
    </source>
</evidence>
<dbReference type="SUPFAM" id="SSF53720">
    <property type="entry name" value="ALDH-like"/>
    <property type="match status" value="1"/>
</dbReference>
<protein>
    <submittedName>
        <fullName evidence="4">Aldehyde dehydrogenase family</fullName>
        <ecNumber evidence="4">1.-.-.-</ecNumber>
    </submittedName>
</protein>
<reference evidence="5" key="1">
    <citation type="submission" date="2018-02" db="EMBL/GenBank/DDBJ databases">
        <authorList>
            <person name="Hornung B."/>
        </authorList>
    </citation>
    <scope>NUCLEOTIDE SEQUENCE [LARGE SCALE GENOMIC DNA]</scope>
</reference>
<keyword evidence="2" id="KW-0520">NAD</keyword>
<dbReference type="OrthoDB" id="6882680at2"/>
<dbReference type="InterPro" id="IPR016161">
    <property type="entry name" value="Ald_DH/histidinol_DH"/>
</dbReference>
<dbReference type="GO" id="GO:0008774">
    <property type="term" value="F:acetaldehyde dehydrogenase (acetylating) activity"/>
    <property type="evidence" value="ECO:0007669"/>
    <property type="project" value="InterPro"/>
</dbReference>
<evidence type="ECO:0000313" key="4">
    <source>
        <dbReference type="EMBL" id="SPF67488.1"/>
    </source>
</evidence>
<dbReference type="NCBIfam" id="NF011927">
    <property type="entry name" value="PRK15398.1"/>
    <property type="match status" value="1"/>
</dbReference>
<dbReference type="InterPro" id="IPR016163">
    <property type="entry name" value="Ald_DH_C"/>
</dbReference>
<dbReference type="InterPro" id="IPR016162">
    <property type="entry name" value="Ald_DH_N"/>
</dbReference>
<dbReference type="Gene3D" id="3.40.605.10">
    <property type="entry name" value="Aldehyde Dehydrogenase, Chain A, domain 1"/>
    <property type="match status" value="1"/>
</dbReference>
<dbReference type="EC" id="1.-.-.-" evidence="4"/>
<accession>A0A375I1G1</accession>
<dbReference type="RefSeq" id="WP_119714716.1">
    <property type="nucleotide sequence ID" value="NZ_OMOH01000002.1"/>
</dbReference>
<gene>
    <name evidence="4" type="ORF">PROPJV5_0442</name>
</gene>
<dbReference type="PANTHER" id="PTHR11699">
    <property type="entry name" value="ALDEHYDE DEHYDROGENASE-RELATED"/>
    <property type="match status" value="1"/>
</dbReference>
<dbReference type="Proteomes" id="UP000265962">
    <property type="component" value="Unassembled WGS sequence"/>
</dbReference>
<dbReference type="InterPro" id="IPR012408">
    <property type="entry name" value="Acetald_propionald_DH-rel"/>
</dbReference>
<feature type="domain" description="Aldehyde dehydrogenase" evidence="3">
    <location>
        <begin position="45"/>
        <end position="300"/>
    </location>
</feature>
<evidence type="ECO:0000256" key="1">
    <source>
        <dbReference type="ARBA" id="ARBA00023002"/>
    </source>
</evidence>
<dbReference type="AlphaFoldDB" id="A0A375I1G1"/>
<sequence length="476" mass="50525">MTISPELISKVVRETVQEVVARQASGLTAQGGAAAPSATGDGIFTDMNDAVEAADKAWRQYLDCSMRDRKCYIQTIRNVCSDDEALTYMAEAAVEETGMGNAHDKYLKNRYAALETPGVEDIITEAWSGDDGLTTIEFSPFGVIGAITPTTNPSETIINNSIGMLAAGNAVVFSPHPRATRLTHWLIRRINKALGEVGAPANLITTVEKPSIDNTNAMMAHPKVRMLVATGGPGIVKSVLSSGKKAIGAGAGNPPAVVDATADIPQAAKDIVDGASFDNNLPCTAEKEVIAVDSITDLLKFEMLKHGAVEIKDPAVIARLASFVAKDGHAVAKWVGKPACVLAAEAGLEVPESTRLLIAEVPFEHTFVQTELMMPILGIVRVKNVDEAIDKAVEAEHGNRHTAIMHSLDVKALTKMGKKIQTTIYVKNGPSYNGIGIGGEGYPTFTIAGPTGEGLTSARNFARRRRCVLKGSLSVR</sequence>
<proteinExistence type="predicted"/>
<dbReference type="CDD" id="cd07121">
    <property type="entry name" value="ALDH_EutE"/>
    <property type="match status" value="1"/>
</dbReference>
<dbReference type="InterPro" id="IPR015590">
    <property type="entry name" value="Aldehyde_DH_dom"/>
</dbReference>
<keyword evidence="5" id="KW-1185">Reference proteome</keyword>
<keyword evidence="1 4" id="KW-0560">Oxidoreductase</keyword>